<dbReference type="FunFam" id="3.40.50.2000:FF:000060">
    <property type="entry name" value="Glycosyltransferase"/>
    <property type="match status" value="1"/>
</dbReference>
<evidence type="ECO:0000313" key="8">
    <source>
        <dbReference type="Proteomes" id="UP000077202"/>
    </source>
</evidence>
<protein>
    <recommendedName>
        <fullName evidence="5">Glycosyltransferase</fullName>
        <ecNumber evidence="5">2.4.1.-</ecNumber>
    </recommendedName>
</protein>
<keyword evidence="3 4" id="KW-0808">Transferase</keyword>
<evidence type="ECO:0000256" key="4">
    <source>
        <dbReference type="RuleBase" id="RU003718"/>
    </source>
</evidence>
<dbReference type="Gene3D" id="3.40.50.2000">
    <property type="entry name" value="Glycogen Phosphorylase B"/>
    <property type="match status" value="2"/>
</dbReference>
<reference evidence="9" key="3">
    <citation type="journal article" date="2020" name="Curr. Biol.">
        <title>Chromatin organization in early land plants reveals an ancestral association between H3K27me3, transposons, and constitutive heterochromatin.</title>
        <authorList>
            <person name="Montgomery S.A."/>
            <person name="Tanizawa Y."/>
            <person name="Galik B."/>
            <person name="Wang N."/>
            <person name="Ito T."/>
            <person name="Mochizuki T."/>
            <person name="Akimcheva S."/>
            <person name="Bowman J.L."/>
            <person name="Cognat V."/>
            <person name="Marechal-Drouard L."/>
            <person name="Ekker H."/>
            <person name="Hong S.F."/>
            <person name="Kohchi T."/>
            <person name="Lin S.S."/>
            <person name="Liu L.D."/>
            <person name="Nakamura Y."/>
            <person name="Valeeva L.R."/>
            <person name="Shakirov E.V."/>
            <person name="Shippen D.E."/>
            <person name="Wei W.L."/>
            <person name="Yagura M."/>
            <person name="Yamaoka S."/>
            <person name="Yamato K.T."/>
            <person name="Liu C."/>
            <person name="Berger F."/>
        </authorList>
    </citation>
    <scope>NUCLEOTIDE SEQUENCE [LARGE SCALE GENOMIC DNA]</scope>
    <source>
        <strain evidence="9">Tak-1</strain>
    </source>
</reference>
<evidence type="ECO:0000256" key="3">
    <source>
        <dbReference type="ARBA" id="ARBA00022679"/>
    </source>
</evidence>
<evidence type="ECO:0000256" key="5">
    <source>
        <dbReference type="RuleBase" id="RU362057"/>
    </source>
</evidence>
<dbReference type="Pfam" id="PF00201">
    <property type="entry name" value="UDPGT"/>
    <property type="match status" value="1"/>
</dbReference>
<name>A0A176VRB5_MARPO</name>
<organism evidence="7 8">
    <name type="scientific">Marchantia polymorpha subsp. ruderalis</name>
    <dbReference type="NCBI Taxonomy" id="1480154"/>
    <lineage>
        <taxon>Eukaryota</taxon>
        <taxon>Viridiplantae</taxon>
        <taxon>Streptophyta</taxon>
        <taxon>Embryophyta</taxon>
        <taxon>Marchantiophyta</taxon>
        <taxon>Marchantiopsida</taxon>
        <taxon>Marchantiidae</taxon>
        <taxon>Marchantiales</taxon>
        <taxon>Marchantiaceae</taxon>
        <taxon>Marchantia</taxon>
    </lineage>
</organism>
<dbReference type="EC" id="2.4.1.-" evidence="5"/>
<dbReference type="EMBL" id="AP019871">
    <property type="protein sequence ID" value="BBN15552.1"/>
    <property type="molecule type" value="Genomic_DNA"/>
</dbReference>
<dbReference type="EMBL" id="LVLJ01002842">
    <property type="protein sequence ID" value="OAE23400.1"/>
    <property type="molecule type" value="Genomic_DNA"/>
</dbReference>
<dbReference type="CDD" id="cd03784">
    <property type="entry name" value="GT1_Gtf-like"/>
    <property type="match status" value="1"/>
</dbReference>
<evidence type="ECO:0000313" key="7">
    <source>
        <dbReference type="EMBL" id="OAE23400.1"/>
    </source>
</evidence>
<dbReference type="PANTHER" id="PTHR48046:SF1">
    <property type="entry name" value="GLYCOSYLTRANSFERASE-RELATED"/>
    <property type="match status" value="1"/>
</dbReference>
<dbReference type="EMBL" id="AP019871">
    <property type="protein sequence ID" value="BBN15551.1"/>
    <property type="molecule type" value="Genomic_DNA"/>
</dbReference>
<dbReference type="PROSITE" id="PS00375">
    <property type="entry name" value="UDPGT"/>
    <property type="match status" value="1"/>
</dbReference>
<evidence type="ECO:0000313" key="6">
    <source>
        <dbReference type="EMBL" id="BBN15551.1"/>
    </source>
</evidence>
<evidence type="ECO:0000313" key="9">
    <source>
        <dbReference type="Proteomes" id="UP001162541"/>
    </source>
</evidence>
<keyword evidence="2 4" id="KW-0328">Glycosyltransferase</keyword>
<dbReference type="GO" id="GO:0008194">
    <property type="term" value="F:UDP-glycosyltransferase activity"/>
    <property type="evidence" value="ECO:0007669"/>
    <property type="project" value="InterPro"/>
</dbReference>
<evidence type="ECO:0000256" key="2">
    <source>
        <dbReference type="ARBA" id="ARBA00022676"/>
    </source>
</evidence>
<reference evidence="7 8" key="1">
    <citation type="submission" date="2016-03" db="EMBL/GenBank/DDBJ databases">
        <title>Mechanisms controlling the formation of the plant cell surface in tip-growing cells are functionally conserved among land plants.</title>
        <authorList>
            <person name="Honkanen S."/>
            <person name="Jones V.A."/>
            <person name="Morieri G."/>
            <person name="Champion C."/>
            <person name="Hetherington A.J."/>
            <person name="Kelly S."/>
            <person name="Saint-Marcoux D."/>
            <person name="Proust H."/>
            <person name="Prescott H."/>
            <person name="Dolan L."/>
        </authorList>
    </citation>
    <scope>NUCLEOTIDE SEQUENCE [LARGE SCALE GENOMIC DNA]</scope>
    <source>
        <strain evidence="8">cv. Tak-1 and cv. Tak-2</strain>
        <tissue evidence="7">Whole gametophyte</tissue>
    </source>
</reference>
<reference evidence="6" key="2">
    <citation type="journal article" date="2019" name="Curr. Biol.">
        <title>Chromatin organization in early land plants reveals an ancestral association between H3K27me3, transposons, and constitutive heterochromatin.</title>
        <authorList>
            <person name="Montgomery S.A."/>
            <person name="Tanizawa Y."/>
            <person name="Galik B."/>
            <person name="Wang N."/>
            <person name="Ito T."/>
            <person name="Mochizuki T."/>
            <person name="Akimcheva S."/>
            <person name="Bowman J."/>
            <person name="Cognat V."/>
            <person name="Drouard L."/>
            <person name="Ekker H."/>
            <person name="Houng S."/>
            <person name="Kohchi T."/>
            <person name="Lin S."/>
            <person name="Liu L.D."/>
            <person name="Nakamura Y."/>
            <person name="Valeeva L.R."/>
            <person name="Shakirov E.V."/>
            <person name="Shippen D.E."/>
            <person name="Wei W."/>
            <person name="Yagura M."/>
            <person name="Yamaoka S."/>
            <person name="Yamato K.T."/>
            <person name="Liu C."/>
            <person name="Berger F."/>
        </authorList>
    </citation>
    <scope>NUCLEOTIDE SEQUENCE [LARGE SCALE GENOMIC DNA]</scope>
    <source>
        <strain evidence="6">Tak-1</strain>
    </source>
</reference>
<accession>A0A176VRB5</accession>
<evidence type="ECO:0000256" key="1">
    <source>
        <dbReference type="ARBA" id="ARBA00009995"/>
    </source>
</evidence>
<gene>
    <name evidence="7" type="ORF">AXG93_1660s1590</name>
    <name evidence="6" type="ORF">Mp_6g20490</name>
</gene>
<keyword evidence="8" id="KW-1185">Reference proteome</keyword>
<dbReference type="AlphaFoldDB" id="A0A176VRB5"/>
<dbReference type="InterPro" id="IPR002213">
    <property type="entry name" value="UDP_glucos_trans"/>
</dbReference>
<comment type="similarity">
    <text evidence="1 4">Belongs to the UDP-glycosyltransferase family.</text>
</comment>
<dbReference type="InterPro" id="IPR035595">
    <property type="entry name" value="UDP_glycos_trans_CS"/>
</dbReference>
<dbReference type="Proteomes" id="UP001162541">
    <property type="component" value="Chromosome 6"/>
</dbReference>
<sequence length="511" mass="56984">MDQKHEAGVKHLDDVVPSVWMAPTAYITHALSFLQCAKLLARHGLTITLFYLDDDFHSLDAMENGMLLDNLKREGLDIRMQCLGPRARLVDDGSSDLFRHRQIHHCTAGAERMVQKYMRSEVDRGTKPTCLLSDVWLGSLREEATSYGIPSWVLCPYASGYLSTLTYVYQLQSKGILNLPYSFRDGVNRNECISIPGLPLLKIQDIPIYFSRESPLFEYLSIGAASVSKCSVILLTSFYELESRSIEGFKSFMRALAVGFHKKSPTVWSIGPTFDMASYSKESNVAESEPGELHKHPSIAFLDTQAASSVLLVMFGTLVYHTPEQIEEIARGLENSQQPFLCVLNVPNMNTGWITPGHEEDRISAVVPADCIGNARGRGLFLEGWVPQKKILAHPSTGGFVTHCGQNSILESIGMGIPLIAWPMLSDQLLNARFLVNEVQIAVDISRGPDGFVDRKELEKSVRTLFHSDEGNLVRRNCLMMREMARKAVQENGSSWKNIEALVALIRSLST</sequence>
<dbReference type="PANTHER" id="PTHR48046">
    <property type="entry name" value="UDP-GLYCOSYLTRANSFERASE 72E1"/>
    <property type="match status" value="1"/>
</dbReference>
<proteinExistence type="inferred from homology"/>
<dbReference type="SUPFAM" id="SSF53756">
    <property type="entry name" value="UDP-Glycosyltransferase/glycogen phosphorylase"/>
    <property type="match status" value="1"/>
</dbReference>
<dbReference type="Proteomes" id="UP000077202">
    <property type="component" value="Unassembled WGS sequence"/>
</dbReference>